<accession>A0A812LE01</accession>
<keyword evidence="2" id="KW-1185">Reference proteome</keyword>
<evidence type="ECO:0000313" key="1">
    <source>
        <dbReference type="EMBL" id="CAE7242113.1"/>
    </source>
</evidence>
<dbReference type="OrthoDB" id="433682at2759"/>
<organism evidence="1 2">
    <name type="scientific">Symbiodinium pilosum</name>
    <name type="common">Dinoflagellate</name>
    <dbReference type="NCBI Taxonomy" id="2952"/>
    <lineage>
        <taxon>Eukaryota</taxon>
        <taxon>Sar</taxon>
        <taxon>Alveolata</taxon>
        <taxon>Dinophyceae</taxon>
        <taxon>Suessiales</taxon>
        <taxon>Symbiodiniaceae</taxon>
        <taxon>Symbiodinium</taxon>
    </lineage>
</organism>
<protein>
    <submittedName>
        <fullName evidence="1">Uncharacterized protein</fullName>
    </submittedName>
</protein>
<sequence length="97" mass="10618">DTSLRDFAGGFYSGEWGYLVGFQDNANAESSKVVRFKLAAFSTADVEILHLVTPLPGFSGGFQDGLYGYVMSKEGTDFTRFRLDTFGDEQGMSLPLV</sequence>
<proteinExistence type="predicted"/>
<name>A0A812LE01_SYMPI</name>
<feature type="non-terminal residue" evidence="1">
    <location>
        <position position="1"/>
    </location>
</feature>
<comment type="caution">
    <text evidence="1">The sequence shown here is derived from an EMBL/GenBank/DDBJ whole genome shotgun (WGS) entry which is preliminary data.</text>
</comment>
<dbReference type="EMBL" id="CAJNIZ010005477">
    <property type="protein sequence ID" value="CAE7242113.1"/>
    <property type="molecule type" value="Genomic_DNA"/>
</dbReference>
<dbReference type="AlphaFoldDB" id="A0A812LE01"/>
<gene>
    <name evidence="1" type="ORF">SPIL2461_LOCUS4242</name>
</gene>
<dbReference type="Proteomes" id="UP000649617">
    <property type="component" value="Unassembled WGS sequence"/>
</dbReference>
<reference evidence="1" key="1">
    <citation type="submission" date="2021-02" db="EMBL/GenBank/DDBJ databases">
        <authorList>
            <person name="Dougan E. K."/>
            <person name="Rhodes N."/>
            <person name="Thang M."/>
            <person name="Chan C."/>
        </authorList>
    </citation>
    <scope>NUCLEOTIDE SEQUENCE</scope>
</reference>
<evidence type="ECO:0000313" key="2">
    <source>
        <dbReference type="Proteomes" id="UP000649617"/>
    </source>
</evidence>